<dbReference type="OrthoDB" id="9790048at2"/>
<dbReference type="RefSeq" id="WP_128556470.1">
    <property type="nucleotide sequence ID" value="NZ_QUAK01000079.1"/>
</dbReference>
<keyword evidence="3" id="KW-0472">Membrane</keyword>
<feature type="domain" description="PBP" evidence="4">
    <location>
        <begin position="229"/>
        <end position="488"/>
    </location>
</feature>
<evidence type="ECO:0000259" key="4">
    <source>
        <dbReference type="Pfam" id="PF12849"/>
    </source>
</evidence>
<keyword evidence="1" id="KW-0732">Signal</keyword>
<dbReference type="AlphaFoldDB" id="A0A372M6N2"/>
<feature type="compositionally biased region" description="Basic and acidic residues" evidence="2">
    <location>
        <begin position="427"/>
        <end position="441"/>
    </location>
</feature>
<dbReference type="Pfam" id="PF12849">
    <property type="entry name" value="PBP_like_2"/>
    <property type="match status" value="1"/>
</dbReference>
<dbReference type="PANTHER" id="PTHR30570:SF1">
    <property type="entry name" value="PHOSPHATE-BINDING PROTEIN PSTS"/>
    <property type="match status" value="1"/>
</dbReference>
<reference evidence="5 6" key="1">
    <citation type="submission" date="2018-08" db="EMBL/GenBank/DDBJ databases">
        <title>Isolation, diversity and antifungal activity of Actinobacteria from wheat.</title>
        <authorList>
            <person name="Han C."/>
        </authorList>
    </citation>
    <scope>NUCLEOTIDE SEQUENCE [LARGE SCALE GENOMIC DNA]</scope>
    <source>
        <strain evidence="5 6">NEAU-YY421</strain>
    </source>
</reference>
<dbReference type="Gene3D" id="3.40.190.10">
    <property type="entry name" value="Periplasmic binding protein-like II"/>
    <property type="match status" value="2"/>
</dbReference>
<keyword evidence="3" id="KW-1133">Transmembrane helix</keyword>
<feature type="region of interest" description="Disordered" evidence="2">
    <location>
        <begin position="421"/>
        <end position="461"/>
    </location>
</feature>
<organism evidence="5 6">
    <name type="scientific">Streptomyces triticagri</name>
    <dbReference type="NCBI Taxonomy" id="2293568"/>
    <lineage>
        <taxon>Bacteria</taxon>
        <taxon>Bacillati</taxon>
        <taxon>Actinomycetota</taxon>
        <taxon>Actinomycetes</taxon>
        <taxon>Kitasatosporales</taxon>
        <taxon>Streptomycetaceae</taxon>
        <taxon>Streptomyces</taxon>
    </lineage>
</organism>
<dbReference type="PANTHER" id="PTHR30570">
    <property type="entry name" value="PERIPLASMIC PHOSPHATE BINDING COMPONENT OF PHOSPHATE ABC TRANSPORTER"/>
    <property type="match status" value="1"/>
</dbReference>
<dbReference type="InterPro" id="IPR050811">
    <property type="entry name" value="Phosphate_ABC_transporter"/>
</dbReference>
<evidence type="ECO:0000256" key="1">
    <source>
        <dbReference type="ARBA" id="ARBA00022729"/>
    </source>
</evidence>
<feature type="transmembrane region" description="Helical" evidence="3">
    <location>
        <begin position="200"/>
        <end position="218"/>
    </location>
</feature>
<dbReference type="InterPro" id="IPR024370">
    <property type="entry name" value="PBP_domain"/>
</dbReference>
<sequence length="519" mass="55823">MEWLTAENVIAVFSLIVGVIAPVAIFWYERRVPRRRRIGHRVQMDAPIGSAQLEEADEARLGVFDEIAGLPDATLVLIRIENDGSQAILATDYTSPRPYGLTVEFTGRTVRGVALTERNIDDLMEHFGPESGFSSDDHLVRLPKVPVNSGGFYKILVMLTGGPADSDIRVTGGLANGSVEPNRSTTLDERPTRFHRMAKGLTTVLTVFVLVLASMILLRDSDRPAPPMGCEKGTITVTGSTAFEPVAEELAKKYMRDCPGSTVDIDARGSTAGIQALDAAGREADGGSPAIVTLSDGPKPPGFGDLRENSVAVSAFALVVHQGVSGVDDLTLDQVRRIYRGEIRTWQPLGGPNLPIVLISRDAGSGTREVFQRRVLGRNEPANSSRDCRTKDDPRAPVIRCELDSTPQVLDTVARTPGAIGYSELRSGSRPEGTEVLRLDGHTPTVGEEADPSGGGSGDAYPFRETEYAYTYGRPPANSLVSSFLNYMSRGSGQDVMRTHGHVPCAAPDGIALCAKRNK</sequence>
<dbReference type="EMBL" id="QUAK01000079">
    <property type="protein sequence ID" value="RFU85957.1"/>
    <property type="molecule type" value="Genomic_DNA"/>
</dbReference>
<proteinExistence type="predicted"/>
<evidence type="ECO:0000313" key="5">
    <source>
        <dbReference type="EMBL" id="RFU85957.1"/>
    </source>
</evidence>
<keyword evidence="6" id="KW-1185">Reference proteome</keyword>
<evidence type="ECO:0000313" key="6">
    <source>
        <dbReference type="Proteomes" id="UP000263094"/>
    </source>
</evidence>
<comment type="caution">
    <text evidence="5">The sequence shown here is derived from an EMBL/GenBank/DDBJ whole genome shotgun (WGS) entry which is preliminary data.</text>
</comment>
<feature type="transmembrane region" description="Helical" evidence="3">
    <location>
        <begin position="6"/>
        <end position="28"/>
    </location>
</feature>
<dbReference type="SUPFAM" id="SSF53850">
    <property type="entry name" value="Periplasmic binding protein-like II"/>
    <property type="match status" value="1"/>
</dbReference>
<name>A0A372M6N2_9ACTN</name>
<evidence type="ECO:0000256" key="3">
    <source>
        <dbReference type="SAM" id="Phobius"/>
    </source>
</evidence>
<dbReference type="Proteomes" id="UP000263094">
    <property type="component" value="Unassembled WGS sequence"/>
</dbReference>
<keyword evidence="3" id="KW-0812">Transmembrane</keyword>
<protein>
    <submittedName>
        <fullName evidence="5">Phosphate ABC transporter substrate-binding protein</fullName>
    </submittedName>
</protein>
<accession>A0A372M6N2</accession>
<gene>
    <name evidence="5" type="ORF">DY218_14780</name>
</gene>
<evidence type="ECO:0000256" key="2">
    <source>
        <dbReference type="SAM" id="MobiDB-lite"/>
    </source>
</evidence>